<proteinExistence type="predicted"/>
<dbReference type="InterPro" id="IPR010982">
    <property type="entry name" value="Lambda_DNA-bd_dom_sf"/>
</dbReference>
<dbReference type="InterPro" id="IPR001387">
    <property type="entry name" value="Cro/C1-type_HTH"/>
</dbReference>
<dbReference type="Proteomes" id="UP000199306">
    <property type="component" value="Unassembled WGS sequence"/>
</dbReference>
<dbReference type="RefSeq" id="WP_092016963.1">
    <property type="nucleotide sequence ID" value="NZ_FOXH01000005.1"/>
</dbReference>
<gene>
    <name evidence="2" type="ORF">SAMN04515674_105336</name>
</gene>
<dbReference type="CDD" id="cd00093">
    <property type="entry name" value="HTH_XRE"/>
    <property type="match status" value="1"/>
</dbReference>
<dbReference type="STRING" id="1079859.SAMN04515674_105336"/>
<dbReference type="PROSITE" id="PS50943">
    <property type="entry name" value="HTH_CROC1"/>
    <property type="match status" value="1"/>
</dbReference>
<dbReference type="Gene3D" id="1.10.260.40">
    <property type="entry name" value="lambda repressor-like DNA-binding domains"/>
    <property type="match status" value="1"/>
</dbReference>
<protein>
    <submittedName>
        <fullName evidence="2">Helix-turn-helix domain-containing protein</fullName>
    </submittedName>
</protein>
<accession>A0A1I5T250</accession>
<evidence type="ECO:0000259" key="1">
    <source>
        <dbReference type="PROSITE" id="PS50943"/>
    </source>
</evidence>
<reference evidence="2 3" key="1">
    <citation type="submission" date="2016-10" db="EMBL/GenBank/DDBJ databases">
        <authorList>
            <person name="de Groot N.N."/>
        </authorList>
    </citation>
    <scope>NUCLEOTIDE SEQUENCE [LARGE SCALE GENOMIC DNA]</scope>
    <source>
        <strain evidence="3">E92,LMG 26720,CCM 7988</strain>
    </source>
</reference>
<organism evidence="2 3">
    <name type="scientific">Pseudarcicella hirudinis</name>
    <dbReference type="NCBI Taxonomy" id="1079859"/>
    <lineage>
        <taxon>Bacteria</taxon>
        <taxon>Pseudomonadati</taxon>
        <taxon>Bacteroidota</taxon>
        <taxon>Cytophagia</taxon>
        <taxon>Cytophagales</taxon>
        <taxon>Flectobacillaceae</taxon>
        <taxon>Pseudarcicella</taxon>
    </lineage>
</organism>
<evidence type="ECO:0000313" key="2">
    <source>
        <dbReference type="EMBL" id="SFP77144.1"/>
    </source>
</evidence>
<dbReference type="EMBL" id="FOXH01000005">
    <property type="protein sequence ID" value="SFP77144.1"/>
    <property type="molecule type" value="Genomic_DNA"/>
</dbReference>
<sequence>MNYAEQLKKIRIQSGMTALEVAERMGNSFNEKAILAMESGERNLGISSIEKYAEACGFLIKIEFYRYTDVKE</sequence>
<dbReference type="SUPFAM" id="SSF47413">
    <property type="entry name" value="lambda repressor-like DNA-binding domains"/>
    <property type="match status" value="1"/>
</dbReference>
<dbReference type="AlphaFoldDB" id="A0A1I5T250"/>
<dbReference type="Pfam" id="PF01381">
    <property type="entry name" value="HTH_3"/>
    <property type="match status" value="1"/>
</dbReference>
<keyword evidence="3" id="KW-1185">Reference proteome</keyword>
<name>A0A1I5T250_9BACT</name>
<feature type="domain" description="HTH cro/C1-type" evidence="1">
    <location>
        <begin position="7"/>
        <end position="64"/>
    </location>
</feature>
<dbReference type="OrthoDB" id="8965954at2"/>
<evidence type="ECO:0000313" key="3">
    <source>
        <dbReference type="Proteomes" id="UP000199306"/>
    </source>
</evidence>
<dbReference type="GO" id="GO:0003677">
    <property type="term" value="F:DNA binding"/>
    <property type="evidence" value="ECO:0007669"/>
    <property type="project" value="InterPro"/>
</dbReference>
<dbReference type="SMART" id="SM00530">
    <property type="entry name" value="HTH_XRE"/>
    <property type="match status" value="1"/>
</dbReference>